<evidence type="ECO:0000313" key="5">
    <source>
        <dbReference type="EMBL" id="ALS97374.1"/>
    </source>
</evidence>
<keyword evidence="1" id="KW-0805">Transcription regulation</keyword>
<evidence type="ECO:0000256" key="3">
    <source>
        <dbReference type="ARBA" id="ARBA00023163"/>
    </source>
</evidence>
<dbReference type="PROSITE" id="PS00356">
    <property type="entry name" value="HTH_LACI_1"/>
    <property type="match status" value="1"/>
</dbReference>
<dbReference type="InterPro" id="IPR028082">
    <property type="entry name" value="Peripla_BP_I"/>
</dbReference>
<dbReference type="SUPFAM" id="SSF53822">
    <property type="entry name" value="Periplasmic binding protein-like I"/>
    <property type="match status" value="1"/>
</dbReference>
<gene>
    <name evidence="5" type="ORF">AT746_03175</name>
</gene>
<dbReference type="KEGG" id="lal:AT746_03175"/>
<dbReference type="STRING" id="1526571.AT746_03175"/>
<dbReference type="Pfam" id="PF00356">
    <property type="entry name" value="LacI"/>
    <property type="match status" value="1"/>
</dbReference>
<evidence type="ECO:0000256" key="2">
    <source>
        <dbReference type="ARBA" id="ARBA00023125"/>
    </source>
</evidence>
<dbReference type="GO" id="GO:0000976">
    <property type="term" value="F:transcription cis-regulatory region binding"/>
    <property type="evidence" value="ECO:0007669"/>
    <property type="project" value="TreeGrafter"/>
</dbReference>
<dbReference type="InterPro" id="IPR046335">
    <property type="entry name" value="LacI/GalR-like_sensor"/>
</dbReference>
<organism evidence="5 6">
    <name type="scientific">Lacimicrobium alkaliphilum</name>
    <dbReference type="NCBI Taxonomy" id="1526571"/>
    <lineage>
        <taxon>Bacteria</taxon>
        <taxon>Pseudomonadati</taxon>
        <taxon>Pseudomonadota</taxon>
        <taxon>Gammaproteobacteria</taxon>
        <taxon>Alteromonadales</taxon>
        <taxon>Alteromonadaceae</taxon>
        <taxon>Lacimicrobium</taxon>
    </lineage>
</organism>
<dbReference type="CDD" id="cd01392">
    <property type="entry name" value="HTH_LacI"/>
    <property type="match status" value="1"/>
</dbReference>
<dbReference type="Proteomes" id="UP000068447">
    <property type="component" value="Chromosome"/>
</dbReference>
<accession>A0A0U3A8M6</accession>
<dbReference type="SMART" id="SM00354">
    <property type="entry name" value="HTH_LACI"/>
    <property type="match status" value="1"/>
</dbReference>
<reference evidence="5 6" key="1">
    <citation type="submission" date="2015-12" db="EMBL/GenBank/DDBJ databases">
        <title>Complete genome of Lacimicrobium alkaliphilum KCTC 32984.</title>
        <authorList>
            <person name="Kim S.-G."/>
            <person name="Lee Y.-J."/>
        </authorList>
    </citation>
    <scope>NUCLEOTIDE SEQUENCE [LARGE SCALE GENOMIC DNA]</scope>
    <source>
        <strain evidence="5 6">YelD216</strain>
    </source>
</reference>
<dbReference type="CDD" id="cd06295">
    <property type="entry name" value="PBP1_CelR"/>
    <property type="match status" value="1"/>
</dbReference>
<dbReference type="SUPFAM" id="SSF47413">
    <property type="entry name" value="lambda repressor-like DNA-binding domains"/>
    <property type="match status" value="1"/>
</dbReference>
<evidence type="ECO:0000256" key="1">
    <source>
        <dbReference type="ARBA" id="ARBA00023015"/>
    </source>
</evidence>
<proteinExistence type="predicted"/>
<evidence type="ECO:0000259" key="4">
    <source>
        <dbReference type="PROSITE" id="PS50932"/>
    </source>
</evidence>
<keyword evidence="3" id="KW-0804">Transcription</keyword>
<dbReference type="AlphaFoldDB" id="A0A0U3A8M6"/>
<protein>
    <submittedName>
        <fullName evidence="5">LacI family transcriptional regulator</fullName>
    </submittedName>
</protein>
<dbReference type="GO" id="GO:0003700">
    <property type="term" value="F:DNA-binding transcription factor activity"/>
    <property type="evidence" value="ECO:0007669"/>
    <property type="project" value="TreeGrafter"/>
</dbReference>
<feature type="domain" description="HTH lacI-type" evidence="4">
    <location>
        <begin position="7"/>
        <end position="61"/>
    </location>
</feature>
<evidence type="ECO:0000313" key="6">
    <source>
        <dbReference type="Proteomes" id="UP000068447"/>
    </source>
</evidence>
<dbReference type="Gene3D" id="1.10.260.40">
    <property type="entry name" value="lambda repressor-like DNA-binding domains"/>
    <property type="match status" value="1"/>
</dbReference>
<name>A0A0U3A8M6_9ALTE</name>
<dbReference type="PROSITE" id="PS50932">
    <property type="entry name" value="HTH_LACI_2"/>
    <property type="match status" value="1"/>
</dbReference>
<dbReference type="Gene3D" id="3.40.50.2300">
    <property type="match status" value="2"/>
</dbReference>
<dbReference type="OrthoDB" id="5681588at2"/>
<keyword evidence="6" id="KW-1185">Reference proteome</keyword>
<dbReference type="PANTHER" id="PTHR30146">
    <property type="entry name" value="LACI-RELATED TRANSCRIPTIONAL REPRESSOR"/>
    <property type="match status" value="1"/>
</dbReference>
<dbReference type="Pfam" id="PF13377">
    <property type="entry name" value="Peripla_BP_3"/>
    <property type="match status" value="1"/>
</dbReference>
<dbReference type="EMBL" id="CP013650">
    <property type="protein sequence ID" value="ALS97374.1"/>
    <property type="molecule type" value="Genomic_DNA"/>
</dbReference>
<dbReference type="InterPro" id="IPR000843">
    <property type="entry name" value="HTH_LacI"/>
</dbReference>
<sequence>MPEKMAKSIADIARIVGVSESTVSRALNDNPLIAEKTRHKIQNVAREHNFKINAKARALRTQKTNVIAVVVLFKERTERGISDPFLLDILGAIADELTLHGYDMLLSNTRTASDDWRDYYFDSKRADGLIVIGQGEHDARIDRLATEDLPFAVWGAALPDSQYCTVGSDNKMGAYLAVTHLLNQGCEHIAFFGDIAHSEMEQRWQGYCLALQQAGKDIDESLRFATDFTSESGYSSANRMLKQQPLKVDGLFAVSDVIALGAMKKLVESEIAIPDDIAVVGFDDVAMSMFCHPSLTTIRQQTMEGGKLLVNKVLDKLAGRPARSQVLDVQLIVRESSRKAH</sequence>
<dbReference type="InterPro" id="IPR010982">
    <property type="entry name" value="Lambda_DNA-bd_dom_sf"/>
</dbReference>
<keyword evidence="2" id="KW-0238">DNA-binding</keyword>
<dbReference type="PANTHER" id="PTHR30146:SF120">
    <property type="entry name" value="ALANINE RACEMASE"/>
    <property type="match status" value="1"/>
</dbReference>